<proteinExistence type="predicted"/>
<evidence type="ECO:0000313" key="3">
    <source>
        <dbReference type="EMBL" id="MEY8015505.1"/>
    </source>
</evidence>
<organism evidence="3 4">
    <name type="scientific">Mycobacterium servetii</name>
    <dbReference type="NCBI Taxonomy" id="3237418"/>
    <lineage>
        <taxon>Bacteria</taxon>
        <taxon>Bacillati</taxon>
        <taxon>Actinomycetota</taxon>
        <taxon>Actinomycetes</taxon>
        <taxon>Mycobacteriales</taxon>
        <taxon>Mycobacteriaceae</taxon>
        <taxon>Mycobacterium</taxon>
    </lineage>
</organism>
<dbReference type="PANTHER" id="PTHR43767:SF1">
    <property type="entry name" value="NONRIBOSOMAL PEPTIDE SYNTHASE PES1 (EUROFUNG)-RELATED"/>
    <property type="match status" value="1"/>
</dbReference>
<dbReference type="Proteomes" id="UP001564760">
    <property type="component" value="Unassembled WGS sequence"/>
</dbReference>
<comment type="caution">
    <text evidence="3">The sequence shown here is derived from an EMBL/GenBank/DDBJ whole genome shotgun (WGS) entry which is preliminary data.</text>
</comment>
<dbReference type="PANTHER" id="PTHR43767">
    <property type="entry name" value="LONG-CHAIN-FATTY-ACID--COA LIGASE"/>
    <property type="match status" value="1"/>
</dbReference>
<dbReference type="InterPro" id="IPR025110">
    <property type="entry name" value="AMP-bd_C"/>
</dbReference>
<evidence type="ECO:0000259" key="2">
    <source>
        <dbReference type="Pfam" id="PF13193"/>
    </source>
</evidence>
<dbReference type="Gene3D" id="3.30.300.30">
    <property type="match status" value="1"/>
</dbReference>
<dbReference type="EMBL" id="JBGEDP010000001">
    <property type="protein sequence ID" value="MEY8015505.1"/>
    <property type="molecule type" value="Genomic_DNA"/>
</dbReference>
<dbReference type="InterPro" id="IPR045851">
    <property type="entry name" value="AMP-bd_C_sf"/>
</dbReference>
<reference evidence="3 4" key="1">
    <citation type="submission" date="2024-08" db="EMBL/GenBank/DDBJ databases">
        <title>Mycobacterium servetensis sp. nov., a novel rapid-growing mycobacterial species recovered from a human patient in Zaragoza, Spain.</title>
        <authorList>
            <person name="Tristancho-Baro A.I."/>
            <person name="Buenestado-Serrano S."/>
            <person name="Garcia De Viedma D."/>
            <person name="Milagro-Beamonte A."/>
            <person name="Burillo N."/>
            <person name="Sanz S."/>
            <person name="Lopez-Calleja A.I."/>
            <person name="Penas-Utrilla D."/>
            <person name="Guardingo M."/>
            <person name="Garcia M.J."/>
            <person name="Vinuelas-Bayon J."/>
        </authorList>
    </citation>
    <scope>NUCLEOTIDE SEQUENCE [LARGE SCALE GENOMIC DNA]</scope>
    <source>
        <strain evidence="4">HUMS_12744610</strain>
    </source>
</reference>
<dbReference type="Pfam" id="PF13193">
    <property type="entry name" value="AMP-binding_C"/>
    <property type="match status" value="1"/>
</dbReference>
<feature type="domain" description="AMP-dependent synthetase/ligase" evidence="1">
    <location>
        <begin position="40"/>
        <end position="401"/>
    </location>
</feature>
<protein>
    <submittedName>
        <fullName evidence="3">(2,3-dihydroxybenzoyl)adenylate synthase</fullName>
    </submittedName>
</protein>
<evidence type="ECO:0000259" key="1">
    <source>
        <dbReference type="Pfam" id="PF00501"/>
    </source>
</evidence>
<feature type="domain" description="AMP-binding enzyme C-terminal" evidence="2">
    <location>
        <begin position="453"/>
        <end position="527"/>
    </location>
</feature>
<evidence type="ECO:0000313" key="4">
    <source>
        <dbReference type="Proteomes" id="UP001564760"/>
    </source>
</evidence>
<accession>A0ABV4BZU1</accession>
<sequence length="542" mass="57126">MPPDPSRPPLDGFVPFPPKRAARYRAAGYWAGRPLDSVLRHAAATWPDRVAVVDVAGSHTYAELDQLADRAAAGFAALGVSPADRVLLQLPNTCRFAVALFGLLRAGAIPVLCLTGHRLTELRHFAEVSGAVGLIVADTASGFDHRAMAEELVLLRPGLRHVIVDGDPGPFAAWSAMPNGALPRVASDPSAPALVLVSGGTTGAPKLIPRTHDDYLYNATASARLCRLTGEDVYLVVLPAAHNFPLACPGLLGAMTVGATTVFAADPSPEAAFGAIARHGVTVTALVPALAKLWAQACDWEPEPPKSLRLLQVGGSRLEPDDARLVRTALTPGLQQVFGMAEGLLNFTRPDDPPEIVDHTQGKPLCVDDELRVVDAAGEPVAPGAEGELLVRGPYTINGYFRAERDNERSFDPEGFYRSGDLVRLRDDGYLVVTGRVKDVICRGGETIAAADVEEPLLSHPAVHAAAAVALPDPLLGEKICAAVVFAGPAIGIAELNAYLDGRGVATHARPDMLVEMAALPMTPVGKIDKKAIAARHLGPRT</sequence>
<dbReference type="InterPro" id="IPR000873">
    <property type="entry name" value="AMP-dep_synth/lig_dom"/>
</dbReference>
<gene>
    <name evidence="3" type="ORF">AB8998_11020</name>
</gene>
<dbReference type="InterPro" id="IPR050237">
    <property type="entry name" value="ATP-dep_AMP-bd_enzyme"/>
</dbReference>
<dbReference type="Gene3D" id="3.40.50.12780">
    <property type="entry name" value="N-terminal domain of ligase-like"/>
    <property type="match status" value="1"/>
</dbReference>
<dbReference type="Pfam" id="PF00501">
    <property type="entry name" value="AMP-binding"/>
    <property type="match status" value="1"/>
</dbReference>
<dbReference type="InterPro" id="IPR042099">
    <property type="entry name" value="ANL_N_sf"/>
</dbReference>
<keyword evidence="4" id="KW-1185">Reference proteome</keyword>
<dbReference type="SUPFAM" id="SSF56801">
    <property type="entry name" value="Acetyl-CoA synthetase-like"/>
    <property type="match status" value="1"/>
</dbReference>
<name>A0ABV4BZU1_9MYCO</name>